<reference evidence="3" key="1">
    <citation type="submission" date="2013-12" db="EMBL/GenBank/DDBJ databases">
        <authorList>
            <person name="Aslett M."/>
        </authorList>
    </citation>
    <scope>NUCLEOTIDE SEQUENCE [LARGE SCALE GENOMIC DNA]</scope>
    <source>
        <strain evidence="3">Lindley</strain>
    </source>
</reference>
<dbReference type="AlphaFoldDB" id="A0A183BXX3"/>
<feature type="compositionally biased region" description="Polar residues" evidence="1">
    <location>
        <begin position="295"/>
        <end position="306"/>
    </location>
</feature>
<feature type="chain" id="PRO_5008146757" evidence="2">
    <location>
        <begin position="26"/>
        <end position="413"/>
    </location>
</feature>
<protein>
    <submittedName>
        <fullName evidence="4">Secreted protein</fullName>
    </submittedName>
</protein>
<proteinExistence type="predicted"/>
<reference evidence="3" key="2">
    <citation type="submission" date="2014-05" db="EMBL/GenBank/DDBJ databases">
        <title>The genome and life-stage specific transcriptomes of Globodera pallida elucidate key aspects of plant parasitism by a cyst nematode.</title>
        <authorList>
            <person name="Cotton J.A."/>
            <person name="Lilley C.J."/>
            <person name="Jones L.M."/>
            <person name="Kikuchi T."/>
            <person name="Reid A.J."/>
            <person name="Thorpe P."/>
            <person name="Tsai I.J."/>
            <person name="Beasley H."/>
            <person name="Blok V."/>
            <person name="Cock P.J.A."/>
            <person name="Van den Akker S.E."/>
            <person name="Holroyd N."/>
            <person name="Hunt M."/>
            <person name="Mantelin S."/>
            <person name="Naghra H."/>
            <person name="Pain A."/>
            <person name="Palomares-Rius J.E."/>
            <person name="Zarowiecki M."/>
            <person name="Berriman M."/>
            <person name="Jones J.T."/>
            <person name="Urwin P.E."/>
        </authorList>
    </citation>
    <scope>NUCLEOTIDE SEQUENCE [LARGE SCALE GENOMIC DNA]</scope>
    <source>
        <strain evidence="3">Lindley</strain>
    </source>
</reference>
<feature type="compositionally biased region" description="Polar residues" evidence="1">
    <location>
        <begin position="73"/>
        <end position="86"/>
    </location>
</feature>
<sequence length="413" mass="46084">MTNMCRRMLCQLLLMLTFCFLLVPAMRNANNRNVNSTDAYDSDGRINGTGYERYNADDLNDLYGGHHNDHAEPSTSNSQNVLSSEPSGPKNDSEDENVQKAIEESLKERNNAKNANDKLKMVKKQSEVDEYVRLTEQPSRENEITTRQELPNESDGLNKMEEEALGELIDGKGKALSKLNEKSRLKVLNAANKLGMDTSAFGHQPSRENEITTRQETPNELKVRNVAKNLGVEESSTSAVGQQSRLKVLNAANKLGMDTSAFGHQPSRENEITTRQETPNELKVRNVAKKLGVEESSTSAVGQQPQRENEITTRQETPNESDGLGDLKEEALKKLNEKVLSKLNKKSRLKVLVENCTSDVDQQTKGAPVKVGMPKQISIMKIRLKKAWHSMAALCLLKAHLKETEKCCHQALN</sequence>
<evidence type="ECO:0000256" key="2">
    <source>
        <dbReference type="SAM" id="SignalP"/>
    </source>
</evidence>
<feature type="region of interest" description="Disordered" evidence="1">
    <location>
        <begin position="292"/>
        <end position="326"/>
    </location>
</feature>
<organism evidence="3 4">
    <name type="scientific">Globodera pallida</name>
    <name type="common">Potato cyst nematode worm</name>
    <name type="synonym">Heterodera pallida</name>
    <dbReference type="NCBI Taxonomy" id="36090"/>
    <lineage>
        <taxon>Eukaryota</taxon>
        <taxon>Metazoa</taxon>
        <taxon>Ecdysozoa</taxon>
        <taxon>Nematoda</taxon>
        <taxon>Chromadorea</taxon>
        <taxon>Rhabditida</taxon>
        <taxon>Tylenchina</taxon>
        <taxon>Tylenchomorpha</taxon>
        <taxon>Tylenchoidea</taxon>
        <taxon>Heteroderidae</taxon>
        <taxon>Heteroderinae</taxon>
        <taxon>Globodera</taxon>
    </lineage>
</organism>
<feature type="signal peptide" evidence="2">
    <location>
        <begin position="1"/>
        <end position="25"/>
    </location>
</feature>
<evidence type="ECO:0000313" key="4">
    <source>
        <dbReference type="WBParaSite" id="GPLIN_000546300"/>
    </source>
</evidence>
<reference evidence="4" key="3">
    <citation type="submission" date="2016-06" db="UniProtKB">
        <authorList>
            <consortium name="WormBaseParasite"/>
        </authorList>
    </citation>
    <scope>IDENTIFICATION</scope>
</reference>
<evidence type="ECO:0000256" key="1">
    <source>
        <dbReference type="SAM" id="MobiDB-lite"/>
    </source>
</evidence>
<evidence type="ECO:0000313" key="3">
    <source>
        <dbReference type="Proteomes" id="UP000050741"/>
    </source>
</evidence>
<keyword evidence="3" id="KW-1185">Reference proteome</keyword>
<feature type="region of interest" description="Disordered" evidence="1">
    <location>
        <begin position="57"/>
        <end position="97"/>
    </location>
</feature>
<keyword evidence="2" id="KW-0732">Signal</keyword>
<dbReference type="WBParaSite" id="GPLIN_000546300">
    <property type="protein sequence ID" value="GPLIN_000546300"/>
    <property type="gene ID" value="GPLIN_000546300"/>
</dbReference>
<accession>A0A183BXX3</accession>
<dbReference type="Proteomes" id="UP000050741">
    <property type="component" value="Unassembled WGS sequence"/>
</dbReference>
<name>A0A183BXX3_GLOPA</name>